<dbReference type="HOGENOM" id="CLU_017436_4_0_11"/>
<proteinExistence type="predicted"/>
<dbReference type="Pfam" id="PF07905">
    <property type="entry name" value="PucR"/>
    <property type="match status" value="1"/>
</dbReference>
<dbReference type="OrthoDB" id="8450798at2"/>
<dbReference type="PANTHER" id="PTHR33744">
    <property type="entry name" value="CARBOHYDRATE DIACID REGULATOR"/>
    <property type="match status" value="1"/>
</dbReference>
<dbReference type="Gene3D" id="1.10.10.2840">
    <property type="entry name" value="PucR C-terminal helix-turn-helix domain"/>
    <property type="match status" value="1"/>
</dbReference>
<keyword evidence="4" id="KW-1185">Reference proteome</keyword>
<feature type="domain" description="PucR C-terminal helix-turn-helix" evidence="2">
    <location>
        <begin position="445"/>
        <end position="498"/>
    </location>
</feature>
<dbReference type="STRING" id="1404245.CGLY_01580"/>
<accession>X5DNA5</accession>
<dbReference type="Proteomes" id="UP000023703">
    <property type="component" value="Chromosome"/>
</dbReference>
<sequence length="504" mass="54706">MDDDIPLRWLRAQRALDLRPTSSTDDPDAAFSVIQPTELTDPREFLQPRAVVLTVGVALARETSHPTTDDDPFPAYVDRLAEADVTAIGFGTGLFFPTVPGSLIQAARRYGIAVFEVPRHTAFISILNTVTEERARRSRREQEGLVVTQEKLSAAAVRGGLDELLTVTARQLDAAVAVTDSDGRLHGHHNRTGQSAVTVAREQRASGVDDSDGRWRITQRMTPQGDRFHLITMVAGHPFSPHDRSVIKHAAGLADILLQRPAYLRRSRTELNALALQLLLGLDGGEQSMGRVLDEASDGEGLVRPTVVAADRRADLDRAVTAADQAASHTGSHLFVTDLPGTALDTASALFLFRGTRAVDAIAAGFGDSASRVRIAVGEPMSWNNVTLERVQRLETAARTLAPGTHVGPYEAGTDWLEQPDVRAALDQRASETIDRLASAEDGLQATLATWLRSGCRVATTAEILGVHRHTVRSRLDRIATICEVDLNDPVVRAELLLVSVTRR</sequence>
<reference evidence="3 4" key="1">
    <citation type="journal article" date="2015" name="Int. J. Syst. Evol. Microbiol.">
        <title>Revisiting Corynebacterium glyciniphilum (ex Kubota et al., 1972) sp. nov., nom. rev., isolated from putrefied banana.</title>
        <authorList>
            <person name="Al-Dilaimi A."/>
            <person name="Bednarz H."/>
            <person name="Lomker A."/>
            <person name="Niehaus K."/>
            <person name="Kalinowski J."/>
            <person name="Ruckert C."/>
        </authorList>
    </citation>
    <scope>NUCLEOTIDE SEQUENCE [LARGE SCALE GENOMIC DNA]</scope>
    <source>
        <strain evidence="3">AJ 3170</strain>
    </source>
</reference>
<name>X5DNA5_9CORY</name>
<gene>
    <name evidence="3" type="ORF">CGLY_01580</name>
</gene>
<protein>
    <submittedName>
        <fullName evidence="3">Putative transcription regulator</fullName>
    </submittedName>
</protein>
<dbReference type="PANTHER" id="PTHR33744:SF1">
    <property type="entry name" value="DNA-BINDING TRANSCRIPTIONAL ACTIVATOR ADER"/>
    <property type="match status" value="1"/>
</dbReference>
<evidence type="ECO:0000313" key="4">
    <source>
        <dbReference type="Proteomes" id="UP000023703"/>
    </source>
</evidence>
<dbReference type="Pfam" id="PF13556">
    <property type="entry name" value="HTH_30"/>
    <property type="match status" value="1"/>
</dbReference>
<dbReference type="KEGG" id="cgy:CGLY_01580"/>
<dbReference type="RefSeq" id="WP_038545529.1">
    <property type="nucleotide sequence ID" value="NZ_CP006842.1"/>
</dbReference>
<dbReference type="InterPro" id="IPR012914">
    <property type="entry name" value="PucR_dom"/>
</dbReference>
<evidence type="ECO:0000259" key="2">
    <source>
        <dbReference type="Pfam" id="PF13556"/>
    </source>
</evidence>
<dbReference type="eggNOG" id="COG2508">
    <property type="taxonomic scope" value="Bacteria"/>
</dbReference>
<dbReference type="InterPro" id="IPR042070">
    <property type="entry name" value="PucR_C-HTH_sf"/>
</dbReference>
<dbReference type="InterPro" id="IPR025736">
    <property type="entry name" value="PucR_C-HTH_dom"/>
</dbReference>
<dbReference type="InterPro" id="IPR051448">
    <property type="entry name" value="CdaR-like_regulators"/>
</dbReference>
<organism evidence="3 4">
    <name type="scientific">Corynebacterium glyciniphilum AJ 3170</name>
    <dbReference type="NCBI Taxonomy" id="1404245"/>
    <lineage>
        <taxon>Bacteria</taxon>
        <taxon>Bacillati</taxon>
        <taxon>Actinomycetota</taxon>
        <taxon>Actinomycetes</taxon>
        <taxon>Mycobacteriales</taxon>
        <taxon>Corynebacteriaceae</taxon>
        <taxon>Corynebacterium</taxon>
    </lineage>
</organism>
<dbReference type="EMBL" id="CP006842">
    <property type="protein sequence ID" value="AHW62764.1"/>
    <property type="molecule type" value="Genomic_DNA"/>
</dbReference>
<evidence type="ECO:0000259" key="1">
    <source>
        <dbReference type="Pfam" id="PF07905"/>
    </source>
</evidence>
<feature type="domain" description="Purine catabolism PurC-like" evidence="1">
    <location>
        <begin position="34"/>
        <end position="132"/>
    </location>
</feature>
<dbReference type="AlphaFoldDB" id="X5DNA5"/>
<evidence type="ECO:0000313" key="3">
    <source>
        <dbReference type="EMBL" id="AHW62764.1"/>
    </source>
</evidence>